<evidence type="ECO:0000313" key="3">
    <source>
        <dbReference type="Proteomes" id="UP000007148"/>
    </source>
</evidence>
<dbReference type="OMA" id="DGMEDIW"/>
<feature type="compositionally biased region" description="Polar residues" evidence="1">
    <location>
        <begin position="322"/>
        <end position="331"/>
    </location>
</feature>
<feature type="compositionally biased region" description="Low complexity" evidence="1">
    <location>
        <begin position="332"/>
        <end position="343"/>
    </location>
</feature>
<comment type="caution">
    <text evidence="2">The sequence shown here is derived from an EMBL/GenBank/DDBJ whole genome shotgun (WGS) entry which is preliminary data.</text>
</comment>
<evidence type="ECO:0000313" key="2">
    <source>
        <dbReference type="EMBL" id="CCA73889.1"/>
    </source>
</evidence>
<dbReference type="Proteomes" id="UP000007148">
    <property type="component" value="Unassembled WGS sequence"/>
</dbReference>
<dbReference type="AlphaFoldDB" id="G4TRE6"/>
<feature type="compositionally biased region" description="Low complexity" evidence="1">
    <location>
        <begin position="479"/>
        <end position="507"/>
    </location>
</feature>
<feature type="region of interest" description="Disordered" evidence="1">
    <location>
        <begin position="178"/>
        <end position="359"/>
    </location>
</feature>
<dbReference type="EMBL" id="CAFZ01000261">
    <property type="protein sequence ID" value="CCA73889.1"/>
    <property type="molecule type" value="Genomic_DNA"/>
</dbReference>
<dbReference type="InParanoid" id="G4TRE6"/>
<feature type="compositionally biased region" description="Polar residues" evidence="1">
    <location>
        <begin position="45"/>
        <end position="73"/>
    </location>
</feature>
<dbReference type="eggNOG" id="ENOG502SENF">
    <property type="taxonomic scope" value="Eukaryota"/>
</dbReference>
<feature type="compositionally biased region" description="Polar residues" evidence="1">
    <location>
        <begin position="259"/>
        <end position="273"/>
    </location>
</feature>
<keyword evidence="3" id="KW-1185">Reference proteome</keyword>
<accession>G4TRE6</accession>
<organism evidence="2 3">
    <name type="scientific">Serendipita indica (strain DSM 11827)</name>
    <name type="common">Root endophyte fungus</name>
    <name type="synonym">Piriformospora indica</name>
    <dbReference type="NCBI Taxonomy" id="1109443"/>
    <lineage>
        <taxon>Eukaryota</taxon>
        <taxon>Fungi</taxon>
        <taxon>Dikarya</taxon>
        <taxon>Basidiomycota</taxon>
        <taxon>Agaricomycotina</taxon>
        <taxon>Agaricomycetes</taxon>
        <taxon>Sebacinales</taxon>
        <taxon>Serendipitaceae</taxon>
        <taxon>Serendipita</taxon>
    </lineage>
</organism>
<evidence type="ECO:0000256" key="1">
    <source>
        <dbReference type="SAM" id="MobiDB-lite"/>
    </source>
</evidence>
<reference evidence="2 3" key="1">
    <citation type="journal article" date="2011" name="PLoS Pathog.">
        <title>Endophytic Life Strategies Decoded by Genome and Transcriptome Analyses of the Mutualistic Root Symbiont Piriformospora indica.</title>
        <authorList>
            <person name="Zuccaro A."/>
            <person name="Lahrmann U."/>
            <person name="Guldener U."/>
            <person name="Langen G."/>
            <person name="Pfiffi S."/>
            <person name="Biedenkopf D."/>
            <person name="Wong P."/>
            <person name="Samans B."/>
            <person name="Grimm C."/>
            <person name="Basiewicz M."/>
            <person name="Murat C."/>
            <person name="Martin F."/>
            <person name="Kogel K.H."/>
        </authorList>
    </citation>
    <scope>NUCLEOTIDE SEQUENCE [LARGE SCALE GENOMIC DNA]</scope>
    <source>
        <strain evidence="2 3">DSM 11827</strain>
    </source>
</reference>
<feature type="compositionally biased region" description="Polar residues" evidence="1">
    <location>
        <begin position="107"/>
        <end position="116"/>
    </location>
</feature>
<feature type="region of interest" description="Disordered" evidence="1">
    <location>
        <begin position="17"/>
        <end position="122"/>
    </location>
</feature>
<feature type="compositionally biased region" description="Polar residues" evidence="1">
    <location>
        <begin position="188"/>
        <end position="234"/>
    </location>
</feature>
<feature type="region of interest" description="Disordered" evidence="1">
    <location>
        <begin position="475"/>
        <end position="557"/>
    </location>
</feature>
<dbReference type="HOGENOM" id="CLU_024697_0_0_1"/>
<feature type="compositionally biased region" description="Polar residues" evidence="1">
    <location>
        <begin position="511"/>
        <end position="522"/>
    </location>
</feature>
<proteinExistence type="predicted"/>
<feature type="compositionally biased region" description="Low complexity" evidence="1">
    <location>
        <begin position="235"/>
        <end position="253"/>
    </location>
</feature>
<dbReference type="STRING" id="1109443.G4TRE6"/>
<gene>
    <name evidence="2" type="ORF">PIIN_07842</name>
</gene>
<protein>
    <submittedName>
        <fullName evidence="2">Uncharacterized protein</fullName>
    </submittedName>
</protein>
<name>G4TRE6_SERID</name>
<dbReference type="OrthoDB" id="3367070at2759"/>
<sequence length="615" mass="66202">MGFFANRWIEKHGADTEKAALSTGSTPVVQPKTKWYSRKKDQDSGGPSTSTANGKSQSQKPANQDTVTANGTKSRPAPSYGTWSAKTAPTVMSDDEDTQSRYGTMRKLSSASQPGPSSLPARLATDNVTVTLAQRLDELATANADGLLSDDEYRLLRQNLFERFGSVAAQIPAEQSPIALPSPLNRKASMSNSNAERTSGQSSVPQGDSNFNVSKGTHSIRSNRSQGSSIQTAITSLIRRATRRSSTTPRTSFGGSGNDAESTYSRGSRNSSVHPRGLPRTLVHKASAGSIQTSPSLGAMPTGSGSGTSYDVRSIASRRTNRSGLDSATFVSRTTSRSRPPSSYHRRHAPSEGGGSDEIGADWTAAELRAEIVSLEEENKKVLDMFNGLEMTVLMKYRPAMGGRIDTNRANIVGSPTRELPTEWKLSQDMKKLNAHEKSSRASVSSSSLRSFAALQRKGSLSFLSRRNQALPPLPPLPTAAVASSSSSASNSNLSSSALLPSTSSSLHPMTASQSNRSSPNLSLDRVPSSPTPHGKLSRSRSGFVGTNHGREDSQPLNVVNLGVDDERDTEQVALERGLEDIRRKRASVVSRYDKRLEYLRARLRTAEIHERLLK</sequence>